<dbReference type="RefSeq" id="YP_004324250.1">
    <property type="nucleotide sequence ID" value="NC_015287.1"/>
</dbReference>
<dbReference type="OrthoDB" id="41528at10239"/>
<dbReference type="KEGG" id="vg:10328766"/>
<name>E3SLB5_9CAUD</name>
<proteinExistence type="predicted"/>
<accession>E3SLB5</accession>
<dbReference type="EMBL" id="GU071098">
    <property type="protein sequence ID" value="ADO98263.1"/>
    <property type="molecule type" value="Genomic_DNA"/>
</dbReference>
<keyword evidence="2" id="KW-1185">Reference proteome</keyword>
<gene>
    <name evidence="1" type="ORF">SSSM7_198</name>
</gene>
<organism evidence="1 2">
    <name type="scientific">Synechococcus phage S-SSM7</name>
    <dbReference type="NCBI Taxonomy" id="445686"/>
    <lineage>
        <taxon>Viruses</taxon>
        <taxon>Duplodnaviria</taxon>
        <taxon>Heunggongvirae</taxon>
        <taxon>Uroviricota</taxon>
        <taxon>Caudoviricetes</taxon>
        <taxon>Pantevenvirales</taxon>
        <taxon>Kyanoviridae</taxon>
        <taxon>Lipsvirus</taxon>
        <taxon>Lipsvirus ssm7</taxon>
    </lineage>
</organism>
<protein>
    <submittedName>
        <fullName evidence="1">Uncharacterized protein</fullName>
    </submittedName>
</protein>
<dbReference type="Proteomes" id="UP000006527">
    <property type="component" value="Segment"/>
</dbReference>
<dbReference type="GeneID" id="10328766"/>
<evidence type="ECO:0000313" key="1">
    <source>
        <dbReference type="EMBL" id="ADO98263.1"/>
    </source>
</evidence>
<sequence>MLTNIKGAQAACGVNAANASTFGSATVVRLCNNGSTARLVTVIDSVGGSTTIGTFTMPPNTVEFVEKKSTEAIFAANAEVLGSAAGYTIG</sequence>
<evidence type="ECO:0000313" key="2">
    <source>
        <dbReference type="Proteomes" id="UP000006527"/>
    </source>
</evidence>
<reference evidence="1 2" key="1">
    <citation type="journal article" date="2010" name="Environ. Microbiol.">
        <title>Genomic analysis of oceanic cyanobacterial myoviruses compared with T4-like myoviruses from diverse hosts and environments.</title>
        <authorList>
            <person name="Sullivan M.B."/>
            <person name="Huang K.H."/>
            <person name="Ignacio-Espinoza J.C."/>
            <person name="Berlin A.M."/>
            <person name="Kelly L."/>
            <person name="Weigele P.R."/>
            <person name="DeFrancesco A.S."/>
            <person name="Kern S.E."/>
            <person name="Thompson L.R."/>
            <person name="Young S."/>
            <person name="Yandava C."/>
            <person name="Fu R."/>
            <person name="Krastins B."/>
            <person name="Chase M."/>
            <person name="Sarracino D."/>
            <person name="Osburne M.S."/>
            <person name="Henn M.R."/>
            <person name="Chisholm S.W."/>
        </authorList>
    </citation>
    <scope>NUCLEOTIDE SEQUENCE [LARGE SCALE GENOMIC DNA]</scope>
    <source>
        <strain evidence="1">8109-3</strain>
    </source>
</reference>